<accession>A0ABQ4E719</accession>
<name>A0ABQ4E719_9ACTN</name>
<gene>
    <name evidence="1" type="ORF">Pen02_54460</name>
</gene>
<reference evidence="1 2" key="1">
    <citation type="submission" date="2021-01" db="EMBL/GenBank/DDBJ databases">
        <title>Whole genome shotgun sequence of Plantactinospora endophytica NBRC 110450.</title>
        <authorList>
            <person name="Komaki H."/>
            <person name="Tamura T."/>
        </authorList>
    </citation>
    <scope>NUCLEOTIDE SEQUENCE [LARGE SCALE GENOMIC DNA]</scope>
    <source>
        <strain evidence="1 2">NBRC 110450</strain>
    </source>
</reference>
<proteinExistence type="predicted"/>
<protein>
    <recommendedName>
        <fullName evidence="3">Lantibiotic dehydratase N-terminal domain-containing protein</fullName>
    </recommendedName>
</protein>
<evidence type="ECO:0000313" key="1">
    <source>
        <dbReference type="EMBL" id="GIG90510.1"/>
    </source>
</evidence>
<sequence>MASRTPWQLFPVGLLRSAGLPFEWLDDLGRPELDSRADAAAASAAELGRVRTEVIAGLKRAQAECGPEQRPALNRTLKAVIHYRPAPAVPPVAAPVTQRWQTAVAAHHAAEAALTASLATALATERELLRKRAYDEAFLEGVLMSSPHAHDELVRSVERGRMSTRIETTAYRYLQRFCAKAETTGHVGPLSLVRVGDAYPTPAGSGVRAVYRDPVLGELAYWCLGDGRRGRRRTSISFWAAEALAEAVLSDSVLGIRLRRPRRVIGVGYAGLSPAERAVLDRADGSRTLAGIAAEPGLGETVEIATALAGRGLLRLDRHFRDHTADPGADLRGLLAGTDAPATAEVAALLDDITRFADLRYPRRPAALSALADRFTTLTGRAAWRGGGRISADRAILYEDALDNVRGLRIGGAGAGRLADRLGTVLDLLASLAIDERVAGQRELDQLLRGRGCADLPATEVRRWSPSLPAGATELLARLVDPAVATVRLTRADLAAGGLIRPDLDRWPLFGAADLMLVGEPGAGPQTVGGRGPDDGGEPLVVLSELHHIWPLLARPVRGLYPDEQLGVPQLGRLLAEQLAPAQPTVQEIRRAQKGTDNSPAGHRLLCLDTTSPEPGAVSVDDLRVRRWANGFIGLHDPHTRRDLWLLPEYDDTDVPVGGLVHCTTPALELPRISVGEHTPRIVVDGVVLQRRRWDPRPTDVPTFGGPEPTARDWRRLHDWRRRLGLPRHAFYLADAEAKPMFLDFGSVLSVRSFVRTVGTATAITLTEMLPEPPRLWLGTPDGTLTSELRTLWWRGRAPVPARPEGG</sequence>
<evidence type="ECO:0000313" key="2">
    <source>
        <dbReference type="Proteomes" id="UP000646749"/>
    </source>
</evidence>
<dbReference type="Proteomes" id="UP000646749">
    <property type="component" value="Unassembled WGS sequence"/>
</dbReference>
<dbReference type="EMBL" id="BONW01000028">
    <property type="protein sequence ID" value="GIG90510.1"/>
    <property type="molecule type" value="Genomic_DNA"/>
</dbReference>
<evidence type="ECO:0008006" key="3">
    <source>
        <dbReference type="Google" id="ProtNLM"/>
    </source>
</evidence>
<comment type="caution">
    <text evidence="1">The sequence shown here is derived from an EMBL/GenBank/DDBJ whole genome shotgun (WGS) entry which is preliminary data.</text>
</comment>
<organism evidence="1 2">
    <name type="scientific">Plantactinospora endophytica</name>
    <dbReference type="NCBI Taxonomy" id="673535"/>
    <lineage>
        <taxon>Bacteria</taxon>
        <taxon>Bacillati</taxon>
        <taxon>Actinomycetota</taxon>
        <taxon>Actinomycetes</taxon>
        <taxon>Micromonosporales</taxon>
        <taxon>Micromonosporaceae</taxon>
        <taxon>Plantactinospora</taxon>
    </lineage>
</organism>
<keyword evidence="2" id="KW-1185">Reference proteome</keyword>
<dbReference type="RefSeq" id="WP_203868925.1">
    <property type="nucleotide sequence ID" value="NZ_BONW01000028.1"/>
</dbReference>